<evidence type="ECO:0000313" key="2">
    <source>
        <dbReference type="EMBL" id="MFB9074440.1"/>
    </source>
</evidence>
<feature type="region of interest" description="Disordered" evidence="1">
    <location>
        <begin position="1"/>
        <end position="21"/>
    </location>
</feature>
<organism evidence="3 4">
    <name type="scientific">Citricoccus parietis</name>
    <dbReference type="NCBI Taxonomy" id="592307"/>
    <lineage>
        <taxon>Bacteria</taxon>
        <taxon>Bacillati</taxon>
        <taxon>Actinomycetota</taxon>
        <taxon>Actinomycetes</taxon>
        <taxon>Micrococcales</taxon>
        <taxon>Micrococcaceae</taxon>
        <taxon>Citricoccus</taxon>
    </lineage>
</organism>
<comment type="caution">
    <text evidence="3">The sequence shown here is derived from an EMBL/GenBank/DDBJ whole genome shotgun (WGS) entry which is preliminary data.</text>
</comment>
<evidence type="ECO:0000313" key="3">
    <source>
        <dbReference type="EMBL" id="MFB9075015.1"/>
    </source>
</evidence>
<dbReference type="EMBL" id="JBHMFI010000006">
    <property type="protein sequence ID" value="MFB9075015.1"/>
    <property type="molecule type" value="Genomic_DNA"/>
</dbReference>
<evidence type="ECO:0000313" key="4">
    <source>
        <dbReference type="Proteomes" id="UP001589575"/>
    </source>
</evidence>
<dbReference type="EMBL" id="JBHMFI010000002">
    <property type="protein sequence ID" value="MFB9074440.1"/>
    <property type="molecule type" value="Genomic_DNA"/>
</dbReference>
<sequence length="117" mass="12972">MPSRSRDLSAGRSRASGPERDNVRVRNLGFSYFPTQYFASNHFIGERIDWVPQNGKSGTPDERHPFSELDCPKRWNRSHDALLTPLVACCHGGFRPSSPTLFDKSCSPPALAPIGSV</sequence>
<gene>
    <name evidence="2" type="ORF">ACFFX0_25915</name>
    <name evidence="3" type="ORF">ACFFX0_29060</name>
</gene>
<protein>
    <submittedName>
        <fullName evidence="3">Uncharacterized protein</fullName>
    </submittedName>
</protein>
<evidence type="ECO:0000256" key="1">
    <source>
        <dbReference type="SAM" id="MobiDB-lite"/>
    </source>
</evidence>
<proteinExistence type="predicted"/>
<accession>A0ABV5G7V1</accession>
<dbReference type="Proteomes" id="UP001589575">
    <property type="component" value="Unassembled WGS sequence"/>
</dbReference>
<reference evidence="3 4" key="1">
    <citation type="submission" date="2024-09" db="EMBL/GenBank/DDBJ databases">
        <authorList>
            <person name="Sun Q."/>
            <person name="Mori K."/>
        </authorList>
    </citation>
    <scope>NUCLEOTIDE SEQUENCE [LARGE SCALE GENOMIC DNA]</scope>
    <source>
        <strain evidence="3 4">CCM 7609</strain>
    </source>
</reference>
<keyword evidence="4" id="KW-1185">Reference proteome</keyword>
<name>A0ABV5G7V1_9MICC</name>